<feature type="signal peptide" evidence="8">
    <location>
        <begin position="1"/>
        <end position="25"/>
    </location>
</feature>
<dbReference type="AlphaFoldDB" id="A0A4P9YXR9"/>
<keyword evidence="5 7" id="KW-0472">Membrane</keyword>
<feature type="transmembrane region" description="Helical" evidence="7">
    <location>
        <begin position="556"/>
        <end position="574"/>
    </location>
</feature>
<evidence type="ECO:0000256" key="1">
    <source>
        <dbReference type="ARBA" id="ARBA00004651"/>
    </source>
</evidence>
<organism evidence="10 11">
    <name type="scientific">Syncephalis pseudoplumigaleata</name>
    <dbReference type="NCBI Taxonomy" id="1712513"/>
    <lineage>
        <taxon>Eukaryota</taxon>
        <taxon>Fungi</taxon>
        <taxon>Fungi incertae sedis</taxon>
        <taxon>Zoopagomycota</taxon>
        <taxon>Zoopagomycotina</taxon>
        <taxon>Zoopagomycetes</taxon>
        <taxon>Zoopagales</taxon>
        <taxon>Piptocephalidaceae</taxon>
        <taxon>Syncephalis</taxon>
    </lineage>
</organism>
<proteinExistence type="predicted"/>
<reference evidence="11" key="1">
    <citation type="journal article" date="2018" name="Nat. Microbiol.">
        <title>Leveraging single-cell genomics to expand the fungal tree of life.</title>
        <authorList>
            <person name="Ahrendt S.R."/>
            <person name="Quandt C.A."/>
            <person name="Ciobanu D."/>
            <person name="Clum A."/>
            <person name="Salamov A."/>
            <person name="Andreopoulos B."/>
            <person name="Cheng J.F."/>
            <person name="Woyke T."/>
            <person name="Pelin A."/>
            <person name="Henrissat B."/>
            <person name="Reynolds N.K."/>
            <person name="Benny G.L."/>
            <person name="Smith M.E."/>
            <person name="James T.Y."/>
            <person name="Grigoriev I.V."/>
        </authorList>
    </citation>
    <scope>NUCLEOTIDE SEQUENCE [LARGE SCALE GENOMIC DNA]</scope>
    <source>
        <strain evidence="11">Benny S71-1</strain>
    </source>
</reference>
<feature type="transmembrane region" description="Helical" evidence="7">
    <location>
        <begin position="222"/>
        <end position="239"/>
    </location>
</feature>
<dbReference type="Proteomes" id="UP000278143">
    <property type="component" value="Unassembled WGS sequence"/>
</dbReference>
<feature type="domain" description="Na+/H+ antiporter NhaC-like C-terminal" evidence="9">
    <location>
        <begin position="518"/>
        <end position="734"/>
    </location>
</feature>
<evidence type="ECO:0000256" key="6">
    <source>
        <dbReference type="SAM" id="MobiDB-lite"/>
    </source>
</evidence>
<evidence type="ECO:0000259" key="9">
    <source>
        <dbReference type="Pfam" id="PF03553"/>
    </source>
</evidence>
<feature type="transmembrane region" description="Helical" evidence="7">
    <location>
        <begin position="719"/>
        <end position="736"/>
    </location>
</feature>
<feature type="transmembrane region" description="Helical" evidence="7">
    <location>
        <begin position="632"/>
        <end position="659"/>
    </location>
</feature>
<dbReference type="Pfam" id="PF03553">
    <property type="entry name" value="Na_H_antiporter"/>
    <property type="match status" value="2"/>
</dbReference>
<evidence type="ECO:0000313" key="11">
    <source>
        <dbReference type="Proteomes" id="UP000278143"/>
    </source>
</evidence>
<evidence type="ECO:0000256" key="5">
    <source>
        <dbReference type="ARBA" id="ARBA00023136"/>
    </source>
</evidence>
<feature type="compositionally biased region" description="Low complexity" evidence="6">
    <location>
        <begin position="401"/>
        <end position="410"/>
    </location>
</feature>
<evidence type="ECO:0000256" key="7">
    <source>
        <dbReference type="SAM" id="Phobius"/>
    </source>
</evidence>
<dbReference type="GO" id="GO:0005886">
    <property type="term" value="C:plasma membrane"/>
    <property type="evidence" value="ECO:0007669"/>
    <property type="project" value="UniProtKB-SubCell"/>
</dbReference>
<evidence type="ECO:0000256" key="8">
    <source>
        <dbReference type="SAM" id="SignalP"/>
    </source>
</evidence>
<feature type="region of interest" description="Disordered" evidence="6">
    <location>
        <begin position="382"/>
        <end position="417"/>
    </location>
</feature>
<evidence type="ECO:0000313" key="10">
    <source>
        <dbReference type="EMBL" id="RKP23760.1"/>
    </source>
</evidence>
<dbReference type="EMBL" id="KZ990708">
    <property type="protein sequence ID" value="RKP23760.1"/>
    <property type="molecule type" value="Genomic_DNA"/>
</dbReference>
<protein>
    <submittedName>
        <fullName evidence="10">Na+/H+ antiporter family-domain-containing protein</fullName>
    </submittedName>
</protein>
<dbReference type="OrthoDB" id="5593520at2759"/>
<gene>
    <name evidence="10" type="ORF">SYNPS1DRAFT_30484</name>
</gene>
<keyword evidence="8" id="KW-0732">Signal</keyword>
<feature type="transmembrane region" description="Helical" evidence="7">
    <location>
        <begin position="742"/>
        <end position="763"/>
    </location>
</feature>
<feature type="transmembrane region" description="Helical" evidence="7">
    <location>
        <begin position="504"/>
        <end position="529"/>
    </location>
</feature>
<feature type="chain" id="PRO_5020391246" evidence="8">
    <location>
        <begin position="26"/>
        <end position="804"/>
    </location>
</feature>
<comment type="subcellular location">
    <subcellularLocation>
        <location evidence="1">Cell membrane</location>
        <topology evidence="1">Multi-pass membrane protein</topology>
    </subcellularLocation>
</comment>
<keyword evidence="11" id="KW-1185">Reference proteome</keyword>
<evidence type="ECO:0000256" key="3">
    <source>
        <dbReference type="ARBA" id="ARBA00022692"/>
    </source>
</evidence>
<keyword evidence="3 7" id="KW-0812">Transmembrane</keyword>
<feature type="transmembrane region" description="Helical" evidence="7">
    <location>
        <begin position="151"/>
        <end position="171"/>
    </location>
</feature>
<keyword evidence="4 7" id="KW-1133">Transmembrane helix</keyword>
<dbReference type="PANTHER" id="PTHR43478:SF1">
    <property type="entry name" value="NA+_H+ ANTIPORTER NHAC-LIKE C-TERMINAL DOMAIN-CONTAINING PROTEIN"/>
    <property type="match status" value="1"/>
</dbReference>
<feature type="transmembrane region" description="Helical" evidence="7">
    <location>
        <begin position="348"/>
        <end position="367"/>
    </location>
</feature>
<evidence type="ECO:0000256" key="4">
    <source>
        <dbReference type="ARBA" id="ARBA00022989"/>
    </source>
</evidence>
<feature type="region of interest" description="Disordered" evidence="6">
    <location>
        <begin position="455"/>
        <end position="497"/>
    </location>
</feature>
<name>A0A4P9YXR9_9FUNG</name>
<dbReference type="InterPro" id="IPR018461">
    <property type="entry name" value="Na/H_Antiport_NhaC-like_C"/>
</dbReference>
<feature type="transmembrane region" description="Helical" evidence="7">
    <location>
        <begin position="178"/>
        <end position="196"/>
    </location>
</feature>
<keyword evidence="2" id="KW-1003">Cell membrane</keyword>
<feature type="transmembrane region" description="Helical" evidence="7">
    <location>
        <begin position="260"/>
        <end position="282"/>
    </location>
</feature>
<accession>A0A4P9YXR9</accession>
<sequence length="804" mass="86380">MLGMPLRRCLIALGLACLAATTTVAQTANATPAAPASNATTGLPTKVQVFGPKVALTGEEVTLRVTLTWPANETFTDAAIPYTVTRGARPGDPTVSRGTFGRADKSGALATEVELAPFAITASGAHSLAVHLGHEQARLDRQPAREPLPDIVIHALPGWITLLPIVVLIAVALISKQVLLALFCGVFLSAMFINFYNPLTGFLRAADYYMVEALSDPDHDKVLLFTWFLASLIALIQRSGGAEGLAQVVTRWATTRWRGLWVTFILGMVIFFDDFASCLIVGTNMVQVTDLLKISREKLAFFVHATSSPPASVAPVSSWIGYEVGLIADELRKLGNTTDPFMIFLKTIVGRFYPIFMIIFLVALNVLKRDFGPMLRAERRAYRTGQVAPDPPGRQKRERSSSGSGSSGSSTDAATEGGFASGMMQRLFRRRKNRSLETISEEMTEKDVEAATATATVADNDNDNSHGTSTSTSNNDEKASSIESQADEDIEDPVRPIPGKPRRWINAVLPIAINVFLIILGIFVTGYYATRKLQQAGESVSIDIATMAGNGDSYGALIYASLFTSIFSIILYKAQNILTVADSLQHWVVGIKEVFEPVLILTLAWAIGTALNELRTAHFIVGVLRGSLDPRIMPTLVFITSCVISFVTGTSWGTMAILFPLAIPLAAALQPGSEAAIVDTVASILTGAIFGDQCSPISGTSVMSALSSKCPLPAHVTTQLPYALVVALVSIVFGYLPVGFRLYPAGVAIPVGGAAIFVIIFLFGSKVELDENEAEETIMERIRGLFRRVGCACSRAKAALVKRK</sequence>
<evidence type="ECO:0000256" key="2">
    <source>
        <dbReference type="ARBA" id="ARBA00022475"/>
    </source>
</evidence>
<dbReference type="PANTHER" id="PTHR43478">
    <property type="entry name" value="NA+/H+ ANTIPORTER-RELATED"/>
    <property type="match status" value="1"/>
</dbReference>
<feature type="domain" description="Na+/H+ antiporter NhaC-like C-terminal" evidence="9">
    <location>
        <begin position="314"/>
        <end position="383"/>
    </location>
</feature>
<feature type="compositionally biased region" description="Low complexity" evidence="6">
    <location>
        <begin position="455"/>
        <end position="474"/>
    </location>
</feature>